<dbReference type="GO" id="GO:0004169">
    <property type="term" value="F:dolichyl-phosphate-mannose-protein mannosyltransferase activity"/>
    <property type="evidence" value="ECO:0007669"/>
    <property type="project" value="UniProtKB-EC"/>
</dbReference>
<dbReference type="EMBL" id="CAVLGL010000115">
    <property type="protein sequence ID" value="CAK1599885.1"/>
    <property type="molecule type" value="Genomic_DNA"/>
</dbReference>
<feature type="repeat" description="TPR" evidence="16">
    <location>
        <begin position="521"/>
        <end position="554"/>
    </location>
</feature>
<dbReference type="InterPro" id="IPR013618">
    <property type="entry name" value="TMTC_DUF1736"/>
</dbReference>
<feature type="transmembrane region" description="Helical" evidence="17">
    <location>
        <begin position="353"/>
        <end position="376"/>
    </location>
</feature>
<evidence type="ECO:0000256" key="14">
    <source>
        <dbReference type="ARBA" id="ARBA00045085"/>
    </source>
</evidence>
<dbReference type="GO" id="GO:0005783">
    <property type="term" value="C:endoplasmic reticulum"/>
    <property type="evidence" value="ECO:0007669"/>
    <property type="project" value="UniProtKB-SubCell"/>
</dbReference>
<comment type="similarity">
    <text evidence="5">Belongs to the TMTC family.</text>
</comment>
<feature type="transmembrane region" description="Helical" evidence="17">
    <location>
        <begin position="409"/>
        <end position="427"/>
    </location>
</feature>
<feature type="repeat" description="TPR" evidence="16">
    <location>
        <begin position="659"/>
        <end position="692"/>
    </location>
</feature>
<dbReference type="PANTHER" id="PTHR44227:SF3">
    <property type="entry name" value="PROTEIN O-MANNOSYL-TRANSFERASE TMTC4"/>
    <property type="match status" value="1"/>
</dbReference>
<dbReference type="EC" id="2.4.1.109" evidence="6"/>
<dbReference type="Pfam" id="PF13432">
    <property type="entry name" value="TPR_16"/>
    <property type="match status" value="1"/>
</dbReference>
<keyword evidence="21" id="KW-1185">Reference proteome</keyword>
<keyword evidence="13 17" id="KW-0472">Membrane</keyword>
<feature type="transmembrane region" description="Helical" evidence="17">
    <location>
        <begin position="319"/>
        <end position="341"/>
    </location>
</feature>
<comment type="caution">
    <text evidence="20">The sequence shown here is derived from an EMBL/GenBank/DDBJ whole genome shotgun (WGS) entry which is preliminary data.</text>
</comment>
<evidence type="ECO:0000256" key="8">
    <source>
        <dbReference type="ARBA" id="ARBA00022692"/>
    </source>
</evidence>
<keyword evidence="11" id="KW-0256">Endoplasmic reticulum</keyword>
<dbReference type="PANTHER" id="PTHR44227">
    <property type="match status" value="1"/>
</dbReference>
<feature type="signal peptide" evidence="18">
    <location>
        <begin position="1"/>
        <end position="19"/>
    </location>
</feature>
<comment type="pathway">
    <text evidence="4">Protein modification; protein glycosylation.</text>
</comment>
<proteinExistence type="inferred from homology"/>
<comment type="subcellular location">
    <subcellularLocation>
        <location evidence="3">Endoplasmic reticulum</location>
    </subcellularLocation>
    <subcellularLocation>
        <location evidence="2">Membrane</location>
        <topology evidence="2">Multi-pass membrane protein</topology>
    </subcellularLocation>
</comment>
<keyword evidence="8 17" id="KW-0812">Transmembrane</keyword>
<evidence type="ECO:0000256" key="2">
    <source>
        <dbReference type="ARBA" id="ARBA00004141"/>
    </source>
</evidence>
<comment type="catalytic activity">
    <reaction evidence="14">
        <text>a di-trans,poly-cis-dolichyl beta-D-mannosyl phosphate + L-threonyl-[protein] = 3-O-(alpha-D-mannosyl)-L-threonyl-[protein] + a di-trans,poly-cis-dolichyl phosphate + H(+)</text>
        <dbReference type="Rhea" id="RHEA:53396"/>
        <dbReference type="Rhea" id="RHEA-COMP:11060"/>
        <dbReference type="Rhea" id="RHEA-COMP:13547"/>
        <dbReference type="Rhea" id="RHEA-COMP:19498"/>
        <dbReference type="Rhea" id="RHEA-COMP:19501"/>
        <dbReference type="ChEBI" id="CHEBI:15378"/>
        <dbReference type="ChEBI" id="CHEBI:30013"/>
        <dbReference type="ChEBI" id="CHEBI:57683"/>
        <dbReference type="ChEBI" id="CHEBI:58211"/>
        <dbReference type="ChEBI" id="CHEBI:137323"/>
        <dbReference type="EC" id="2.4.1.109"/>
    </reaction>
</comment>
<protein>
    <recommendedName>
        <fullName evidence="6">dolichyl-phosphate-mannose--protein mannosyltransferase</fullName>
        <ecNumber evidence="6">2.4.1.109</ecNumber>
    </recommendedName>
</protein>
<sequence length="704" mass="80673">MLHKYLVIVCLSTFPFISSLSGDFVFDDTEAILNNKDVVSEAWMDPFYNDFWGTNIQSNLSHKSYRPLTILSYRINYILSGKNLIPLHFKITNLLCHTLCCILLFVVYQILSKRAGLLMDNNDSIDVGFLATVLFSVHPVHTETVCGVVGRADILSAISFILSFILYDKSIDSIKYTYLFLLTSVILAGVAMLFKENGITVLGYCVVYHIVIKYGYLKEKNIVLKKTHLTKSISVKTLAKIIIISIASVLLLYSRWLIMGEMKPVFKPTENPAAFATNLFTKVVTLKYIYFLNFLLLVWPQWLCYDWSMGCIPLIKSVFDYRILCIFLIYLFAILHVKAILNPRNNVASKRLTILAISLLIVPFLPAANILFPVGFVIAERILYLPSAGYCLLVAIGFSKLCCNPKSKLYKAGIGAYILLIIIYSLRSWQRAFDWQTEYNLFISGLAVCPLNAKVRYNVAKVADARRNTSWALSEYKEALRLYPEYYQASNNLGNLLKSQRQFNEAEFYLKKAISIKEDFPAAWMNLGIVLAKMKRYNESQHAYESALRYRRNYPNCLYNLGNLYLEMNETTAALESWLATINLNPKHTFAWTNLIAMLDNTGQTENALQIIPKALTELPNTPSLIFAIANIYGKVNEFRMAETYFKKAIHLFQHKVQPIHYANLGVLYHRWKKYDLAEQMYKRALEIDPEFKSAKKNLALLKK</sequence>
<evidence type="ECO:0000256" key="3">
    <source>
        <dbReference type="ARBA" id="ARBA00004240"/>
    </source>
</evidence>
<dbReference type="InterPro" id="IPR052346">
    <property type="entry name" value="O-mannosyl-transferase_TMTC"/>
</dbReference>
<accession>A0AAV1LWS9</accession>
<dbReference type="PROSITE" id="PS50293">
    <property type="entry name" value="TPR_REGION"/>
    <property type="match status" value="1"/>
</dbReference>
<dbReference type="PROSITE" id="PS50005">
    <property type="entry name" value="TPR"/>
    <property type="match status" value="3"/>
</dbReference>
<dbReference type="Pfam" id="PF00515">
    <property type="entry name" value="TPR_1"/>
    <property type="match status" value="1"/>
</dbReference>
<evidence type="ECO:0000313" key="21">
    <source>
        <dbReference type="Proteomes" id="UP001314205"/>
    </source>
</evidence>
<dbReference type="SMART" id="SM00028">
    <property type="entry name" value="TPR"/>
    <property type="match status" value="7"/>
</dbReference>
<feature type="domain" description="DUF1736" evidence="19">
    <location>
        <begin position="262"/>
        <end position="333"/>
    </location>
</feature>
<feature type="transmembrane region" description="Helical" evidence="17">
    <location>
        <begin position="173"/>
        <end position="194"/>
    </location>
</feature>
<evidence type="ECO:0000256" key="13">
    <source>
        <dbReference type="ARBA" id="ARBA00023136"/>
    </source>
</evidence>
<evidence type="ECO:0000256" key="12">
    <source>
        <dbReference type="ARBA" id="ARBA00022989"/>
    </source>
</evidence>
<evidence type="ECO:0000256" key="4">
    <source>
        <dbReference type="ARBA" id="ARBA00004922"/>
    </source>
</evidence>
<feature type="transmembrane region" description="Helical" evidence="17">
    <location>
        <begin position="237"/>
        <end position="258"/>
    </location>
</feature>
<evidence type="ECO:0000256" key="15">
    <source>
        <dbReference type="ARBA" id="ARBA00045102"/>
    </source>
</evidence>
<keyword evidence="12 17" id="KW-1133">Transmembrane helix</keyword>
<keyword evidence="9" id="KW-0677">Repeat</keyword>
<feature type="repeat" description="TPR" evidence="16">
    <location>
        <begin position="555"/>
        <end position="588"/>
    </location>
</feature>
<dbReference type="Proteomes" id="UP001314205">
    <property type="component" value="Unassembled WGS sequence"/>
</dbReference>
<dbReference type="GO" id="GO:0030968">
    <property type="term" value="P:endoplasmic reticulum unfolded protein response"/>
    <property type="evidence" value="ECO:0007669"/>
    <property type="project" value="TreeGrafter"/>
</dbReference>
<name>A0AAV1LWS9_9NEOP</name>
<evidence type="ECO:0000256" key="5">
    <source>
        <dbReference type="ARBA" id="ARBA00007882"/>
    </source>
</evidence>
<feature type="transmembrane region" description="Helical" evidence="17">
    <location>
        <begin position="382"/>
        <end position="402"/>
    </location>
</feature>
<evidence type="ECO:0000256" key="7">
    <source>
        <dbReference type="ARBA" id="ARBA00022679"/>
    </source>
</evidence>
<evidence type="ECO:0000256" key="1">
    <source>
        <dbReference type="ARBA" id="ARBA00003582"/>
    </source>
</evidence>
<dbReference type="Gene3D" id="1.25.40.10">
    <property type="entry name" value="Tetratricopeptide repeat domain"/>
    <property type="match status" value="1"/>
</dbReference>
<dbReference type="SUPFAM" id="SSF48452">
    <property type="entry name" value="TPR-like"/>
    <property type="match status" value="1"/>
</dbReference>
<evidence type="ECO:0000256" key="18">
    <source>
        <dbReference type="SAM" id="SignalP"/>
    </source>
</evidence>
<evidence type="ECO:0000256" key="6">
    <source>
        <dbReference type="ARBA" id="ARBA00012839"/>
    </source>
</evidence>
<dbReference type="InterPro" id="IPR019734">
    <property type="entry name" value="TPR_rpt"/>
</dbReference>
<keyword evidence="7" id="KW-0808">Transferase</keyword>
<dbReference type="Pfam" id="PF13181">
    <property type="entry name" value="TPR_8"/>
    <property type="match status" value="2"/>
</dbReference>
<feature type="transmembrane region" description="Helical" evidence="17">
    <location>
        <begin position="201"/>
        <end position="217"/>
    </location>
</feature>
<evidence type="ECO:0000259" key="19">
    <source>
        <dbReference type="Pfam" id="PF08409"/>
    </source>
</evidence>
<dbReference type="Pfam" id="PF08409">
    <property type="entry name" value="TMTC_DUF1736"/>
    <property type="match status" value="1"/>
</dbReference>
<feature type="transmembrane region" description="Helical" evidence="17">
    <location>
        <begin position="279"/>
        <end position="299"/>
    </location>
</feature>
<dbReference type="GO" id="GO:0016020">
    <property type="term" value="C:membrane"/>
    <property type="evidence" value="ECO:0007669"/>
    <property type="project" value="UniProtKB-SubCell"/>
</dbReference>
<keyword evidence="18" id="KW-0732">Signal</keyword>
<comment type="function">
    <text evidence="1">Transfers mannosyl residues to the hydroxyl group of serine or threonine residues.</text>
</comment>
<gene>
    <name evidence="20" type="ORF">PARMNEM_LOCUS18708</name>
</gene>
<reference evidence="20 21" key="1">
    <citation type="submission" date="2023-11" db="EMBL/GenBank/DDBJ databases">
        <authorList>
            <person name="Hedman E."/>
            <person name="Englund M."/>
            <person name="Stromberg M."/>
            <person name="Nyberg Akerstrom W."/>
            <person name="Nylinder S."/>
            <person name="Jareborg N."/>
            <person name="Kallberg Y."/>
            <person name="Kronander E."/>
        </authorList>
    </citation>
    <scope>NUCLEOTIDE SEQUENCE [LARGE SCALE GENOMIC DNA]</scope>
</reference>
<evidence type="ECO:0000256" key="16">
    <source>
        <dbReference type="PROSITE-ProRule" id="PRU00339"/>
    </source>
</evidence>
<evidence type="ECO:0000256" key="11">
    <source>
        <dbReference type="ARBA" id="ARBA00022824"/>
    </source>
</evidence>
<evidence type="ECO:0000256" key="9">
    <source>
        <dbReference type="ARBA" id="ARBA00022737"/>
    </source>
</evidence>
<organism evidence="20 21">
    <name type="scientific">Parnassius mnemosyne</name>
    <name type="common">clouded apollo</name>
    <dbReference type="NCBI Taxonomy" id="213953"/>
    <lineage>
        <taxon>Eukaryota</taxon>
        <taxon>Metazoa</taxon>
        <taxon>Ecdysozoa</taxon>
        <taxon>Arthropoda</taxon>
        <taxon>Hexapoda</taxon>
        <taxon>Insecta</taxon>
        <taxon>Pterygota</taxon>
        <taxon>Neoptera</taxon>
        <taxon>Endopterygota</taxon>
        <taxon>Lepidoptera</taxon>
        <taxon>Glossata</taxon>
        <taxon>Ditrysia</taxon>
        <taxon>Papilionoidea</taxon>
        <taxon>Papilionidae</taxon>
        <taxon>Parnassiinae</taxon>
        <taxon>Parnassini</taxon>
        <taxon>Parnassius</taxon>
        <taxon>Driopa</taxon>
    </lineage>
</organism>
<keyword evidence="10 16" id="KW-0802">TPR repeat</keyword>
<comment type="catalytic activity">
    <reaction evidence="15">
        <text>a di-trans,poly-cis-dolichyl beta-D-mannosyl phosphate + L-seryl-[protein] = 3-O-(alpha-D-mannosyl)-L-seryl-[protein] + a di-trans,poly-cis-dolichyl phosphate + H(+)</text>
        <dbReference type="Rhea" id="RHEA:17377"/>
        <dbReference type="Rhea" id="RHEA-COMP:9863"/>
        <dbReference type="Rhea" id="RHEA-COMP:13546"/>
        <dbReference type="Rhea" id="RHEA-COMP:19498"/>
        <dbReference type="Rhea" id="RHEA-COMP:19501"/>
        <dbReference type="ChEBI" id="CHEBI:15378"/>
        <dbReference type="ChEBI" id="CHEBI:29999"/>
        <dbReference type="ChEBI" id="CHEBI:57683"/>
        <dbReference type="ChEBI" id="CHEBI:58211"/>
        <dbReference type="ChEBI" id="CHEBI:137321"/>
        <dbReference type="EC" id="2.4.1.109"/>
    </reaction>
</comment>
<feature type="transmembrane region" description="Helical" evidence="17">
    <location>
        <begin position="91"/>
        <end position="111"/>
    </location>
</feature>
<evidence type="ECO:0000256" key="17">
    <source>
        <dbReference type="SAM" id="Phobius"/>
    </source>
</evidence>
<evidence type="ECO:0000256" key="10">
    <source>
        <dbReference type="ARBA" id="ARBA00022803"/>
    </source>
</evidence>
<dbReference type="AlphaFoldDB" id="A0AAV1LWS9"/>
<dbReference type="InterPro" id="IPR011990">
    <property type="entry name" value="TPR-like_helical_dom_sf"/>
</dbReference>
<evidence type="ECO:0000313" key="20">
    <source>
        <dbReference type="EMBL" id="CAK1599885.1"/>
    </source>
</evidence>
<feature type="chain" id="PRO_5043796715" description="dolichyl-phosphate-mannose--protein mannosyltransferase" evidence="18">
    <location>
        <begin position="20"/>
        <end position="704"/>
    </location>
</feature>